<reference evidence="2" key="1">
    <citation type="journal article" date="2019" name="Sci. Rep.">
        <title>Draft genome of Tanacetum cinerariifolium, the natural source of mosquito coil.</title>
        <authorList>
            <person name="Yamashiro T."/>
            <person name="Shiraishi A."/>
            <person name="Satake H."/>
            <person name="Nakayama K."/>
        </authorList>
    </citation>
    <scope>NUCLEOTIDE SEQUENCE</scope>
</reference>
<dbReference type="AlphaFoldDB" id="A0A699TGR2"/>
<dbReference type="EMBL" id="BKCJ011237321">
    <property type="protein sequence ID" value="GFD08276.1"/>
    <property type="molecule type" value="Genomic_DNA"/>
</dbReference>
<organism evidence="2">
    <name type="scientific">Tanacetum cinerariifolium</name>
    <name type="common">Dalmatian daisy</name>
    <name type="synonym">Chrysanthemum cinerariifolium</name>
    <dbReference type="NCBI Taxonomy" id="118510"/>
    <lineage>
        <taxon>Eukaryota</taxon>
        <taxon>Viridiplantae</taxon>
        <taxon>Streptophyta</taxon>
        <taxon>Embryophyta</taxon>
        <taxon>Tracheophyta</taxon>
        <taxon>Spermatophyta</taxon>
        <taxon>Magnoliopsida</taxon>
        <taxon>eudicotyledons</taxon>
        <taxon>Gunneridae</taxon>
        <taxon>Pentapetalae</taxon>
        <taxon>asterids</taxon>
        <taxon>campanulids</taxon>
        <taxon>Asterales</taxon>
        <taxon>Asteraceae</taxon>
        <taxon>Asteroideae</taxon>
        <taxon>Anthemideae</taxon>
        <taxon>Anthemidinae</taxon>
        <taxon>Tanacetum</taxon>
    </lineage>
</organism>
<proteinExistence type="predicted"/>
<evidence type="ECO:0000313" key="2">
    <source>
        <dbReference type="EMBL" id="GFD08276.1"/>
    </source>
</evidence>
<accession>A0A699TGR2</accession>
<gene>
    <name evidence="2" type="ORF">Tci_880245</name>
</gene>
<evidence type="ECO:0000256" key="1">
    <source>
        <dbReference type="SAM" id="MobiDB-lite"/>
    </source>
</evidence>
<sequence length="81" mass="9062">MRRYLRGKPNGRQIWDSVMNGPAPVPTVEIPTTSAGGEISRREKTLAEYTAVEKDRAHADDQAKSMLSQGLPRHIFNTLNQ</sequence>
<comment type="caution">
    <text evidence="2">The sequence shown here is derived from an EMBL/GenBank/DDBJ whole genome shotgun (WGS) entry which is preliminary data.</text>
</comment>
<protein>
    <submittedName>
        <fullName evidence="2">Uncharacterized protein</fullName>
    </submittedName>
</protein>
<feature type="non-terminal residue" evidence="2">
    <location>
        <position position="81"/>
    </location>
</feature>
<feature type="region of interest" description="Disordered" evidence="1">
    <location>
        <begin position="1"/>
        <end position="41"/>
    </location>
</feature>
<name>A0A699TGR2_TANCI</name>